<feature type="region of interest" description="Disordered" evidence="1">
    <location>
        <begin position="23"/>
        <end position="61"/>
    </location>
</feature>
<dbReference type="AlphaFoldDB" id="A0A1I7YMY3"/>
<evidence type="ECO:0000313" key="3">
    <source>
        <dbReference type="Proteomes" id="UP000095287"/>
    </source>
</evidence>
<organism evidence="3 4">
    <name type="scientific">Steinernema glaseri</name>
    <dbReference type="NCBI Taxonomy" id="37863"/>
    <lineage>
        <taxon>Eukaryota</taxon>
        <taxon>Metazoa</taxon>
        <taxon>Ecdysozoa</taxon>
        <taxon>Nematoda</taxon>
        <taxon>Chromadorea</taxon>
        <taxon>Rhabditida</taxon>
        <taxon>Tylenchina</taxon>
        <taxon>Panagrolaimomorpha</taxon>
        <taxon>Strongyloidoidea</taxon>
        <taxon>Steinernematidae</taxon>
        <taxon>Steinernema</taxon>
    </lineage>
</organism>
<keyword evidence="2" id="KW-0472">Membrane</keyword>
<feature type="compositionally biased region" description="Low complexity" evidence="1">
    <location>
        <begin position="49"/>
        <end position="61"/>
    </location>
</feature>
<dbReference type="WBParaSite" id="L893_g17957.t1">
    <property type="protein sequence ID" value="L893_g17957.t1"/>
    <property type="gene ID" value="L893_g17957"/>
</dbReference>
<feature type="transmembrane region" description="Helical" evidence="2">
    <location>
        <begin position="72"/>
        <end position="95"/>
    </location>
</feature>
<accession>A0A1I7YMY3</accession>
<evidence type="ECO:0000256" key="2">
    <source>
        <dbReference type="SAM" id="Phobius"/>
    </source>
</evidence>
<sequence>MDNNATAKVIAATIAVALSSNQPPRPITSNSVPPPIAPIATTFRPPLPITTTPGGPKTTTMDPEILTGQQHMLYASMFTFSTISILLLIYMSIFGRRVRLSGQLRGYIDRHTASGLYQGPKFCGSHEGDPNGYFDHVHIRSPTLVAPFY</sequence>
<protein>
    <submittedName>
        <fullName evidence="4">Membrane-associated protein</fullName>
    </submittedName>
</protein>
<evidence type="ECO:0000313" key="4">
    <source>
        <dbReference type="WBParaSite" id="L893_g17957.t1"/>
    </source>
</evidence>
<dbReference type="Proteomes" id="UP000095287">
    <property type="component" value="Unplaced"/>
</dbReference>
<keyword evidence="3" id="KW-1185">Reference proteome</keyword>
<keyword evidence="2" id="KW-0812">Transmembrane</keyword>
<keyword evidence="2" id="KW-1133">Transmembrane helix</keyword>
<name>A0A1I7YMY3_9BILA</name>
<evidence type="ECO:0000256" key="1">
    <source>
        <dbReference type="SAM" id="MobiDB-lite"/>
    </source>
</evidence>
<proteinExistence type="predicted"/>
<reference evidence="4" key="1">
    <citation type="submission" date="2016-11" db="UniProtKB">
        <authorList>
            <consortium name="WormBaseParasite"/>
        </authorList>
    </citation>
    <scope>IDENTIFICATION</scope>
</reference>